<dbReference type="InterPro" id="IPR031330">
    <property type="entry name" value="Gly_Hdrlase_35_cat"/>
</dbReference>
<dbReference type="Pfam" id="PF01301">
    <property type="entry name" value="Glyco_hydro_35"/>
    <property type="match status" value="1"/>
</dbReference>
<reference evidence="5 6" key="1">
    <citation type="journal article" date="2023" name="Hortic Res">
        <title>The complete reference genome for grapevine (Vitis vinifera L.) genetics and breeding.</title>
        <authorList>
            <person name="Shi X."/>
            <person name="Cao S."/>
            <person name="Wang X."/>
            <person name="Huang S."/>
            <person name="Wang Y."/>
            <person name="Liu Z."/>
            <person name="Liu W."/>
            <person name="Leng X."/>
            <person name="Peng Y."/>
            <person name="Wang N."/>
            <person name="Wang Y."/>
            <person name="Ma Z."/>
            <person name="Xu X."/>
            <person name="Zhang F."/>
            <person name="Xue H."/>
            <person name="Zhong H."/>
            <person name="Wang Y."/>
            <person name="Zhang K."/>
            <person name="Velt A."/>
            <person name="Avia K."/>
            <person name="Holtgrawe D."/>
            <person name="Grimplet J."/>
            <person name="Matus J.T."/>
            <person name="Ware D."/>
            <person name="Wu X."/>
            <person name="Wang H."/>
            <person name="Liu C."/>
            <person name="Fang Y."/>
            <person name="Rustenholz C."/>
            <person name="Cheng Z."/>
            <person name="Xiao H."/>
            <person name="Zhou Y."/>
        </authorList>
    </citation>
    <scope>NUCLEOTIDE SEQUENCE [LARGE SCALE GENOMIC DNA]</scope>
    <source>
        <strain evidence="6">cv. Pinot noir / PN40024</strain>
        <tissue evidence="5">Leaf</tissue>
    </source>
</reference>
<dbReference type="PRINTS" id="PR00742">
    <property type="entry name" value="GLHYDRLASE35"/>
</dbReference>
<evidence type="ECO:0000256" key="1">
    <source>
        <dbReference type="ARBA" id="ARBA00001412"/>
    </source>
</evidence>
<organism evidence="5 6">
    <name type="scientific">Vitis vinifera</name>
    <name type="common">Grape</name>
    <dbReference type="NCBI Taxonomy" id="29760"/>
    <lineage>
        <taxon>Eukaryota</taxon>
        <taxon>Viridiplantae</taxon>
        <taxon>Streptophyta</taxon>
        <taxon>Embryophyta</taxon>
        <taxon>Tracheophyta</taxon>
        <taxon>Spermatophyta</taxon>
        <taxon>Magnoliopsida</taxon>
        <taxon>eudicotyledons</taxon>
        <taxon>Gunneridae</taxon>
        <taxon>Pentapetalae</taxon>
        <taxon>rosids</taxon>
        <taxon>Vitales</taxon>
        <taxon>Vitaceae</taxon>
        <taxon>Viteae</taxon>
        <taxon>Vitis</taxon>
    </lineage>
</organism>
<evidence type="ECO:0000256" key="2">
    <source>
        <dbReference type="ARBA" id="ARBA00009809"/>
    </source>
</evidence>
<comment type="similarity">
    <text evidence="2">Belongs to the glycosyl hydrolase 35 family.</text>
</comment>
<gene>
    <name evidence="5" type="ORF">VitviT2T_005340</name>
</gene>
<evidence type="ECO:0000256" key="3">
    <source>
        <dbReference type="ARBA" id="ARBA00012756"/>
    </source>
</evidence>
<dbReference type="EC" id="3.2.1.23" evidence="3"/>
<evidence type="ECO:0000313" key="6">
    <source>
        <dbReference type="Proteomes" id="UP001227230"/>
    </source>
</evidence>
<proteinExistence type="inferred from homology"/>
<protein>
    <recommendedName>
        <fullName evidence="3">beta-galactosidase</fullName>
        <ecNumber evidence="3">3.2.1.23</ecNumber>
    </recommendedName>
</protein>
<dbReference type="Gene3D" id="3.20.20.80">
    <property type="entry name" value="Glycosidases"/>
    <property type="match status" value="1"/>
</dbReference>
<comment type="catalytic activity">
    <reaction evidence="1">
        <text>Hydrolysis of terminal non-reducing beta-D-galactose residues in beta-D-galactosides.</text>
        <dbReference type="EC" id="3.2.1.23"/>
    </reaction>
</comment>
<dbReference type="EMBL" id="CP126651">
    <property type="protein sequence ID" value="WJZ85823.1"/>
    <property type="molecule type" value="Genomic_DNA"/>
</dbReference>
<evidence type="ECO:0000313" key="5">
    <source>
        <dbReference type="EMBL" id="WJZ85823.1"/>
    </source>
</evidence>
<dbReference type="InterPro" id="IPR017853">
    <property type="entry name" value="GH"/>
</dbReference>
<sequence length="146" mass="17099">MKEYARMHPKRNNAPFKDEMQRFFKKITDLMQKKMFFLASWNAGVPWVMCQQADAPNSIVNACHKFYCGSFWPNSANKHKMWRLIFIIWLPTSKSYYMYHGGTNFGRIVGGPYITTSCDYDTTLDEFGNLNQPKRGHLKGLRTVLK</sequence>
<dbReference type="PANTHER" id="PTHR23421">
    <property type="entry name" value="BETA-GALACTOSIDASE RELATED"/>
    <property type="match status" value="1"/>
</dbReference>
<dbReference type="SUPFAM" id="SSF51445">
    <property type="entry name" value="(Trans)glycosidases"/>
    <property type="match status" value="1"/>
</dbReference>
<name>A0ABY9BTC0_VITVI</name>
<evidence type="ECO:0000259" key="4">
    <source>
        <dbReference type="Pfam" id="PF01301"/>
    </source>
</evidence>
<dbReference type="Proteomes" id="UP001227230">
    <property type="component" value="Chromosome 4"/>
</dbReference>
<keyword evidence="6" id="KW-1185">Reference proteome</keyword>
<dbReference type="InterPro" id="IPR001944">
    <property type="entry name" value="Glycoside_Hdrlase_35"/>
</dbReference>
<feature type="domain" description="Glycoside hydrolase 35 catalytic" evidence="4">
    <location>
        <begin position="92"/>
        <end position="142"/>
    </location>
</feature>
<accession>A0ABY9BTC0</accession>